<sequence>MAAQTKPGASDWEQAYDCYFPLLFRYSLRFTADRDIIKDLLQDLFLDLYLKRELPGSIRNLRSYLLVSVRRNLLKRLSREAARRMIPFSEESNDFLLELSAESRIIAGELLESRSHYLQKAVDSLTRRQKEAVYLRFYENLSYDEIGEIMGMKEVKYARTLIYRAISEMKATLKKAGSPICLALLLSPRF</sequence>
<dbReference type="InterPro" id="IPR036388">
    <property type="entry name" value="WH-like_DNA-bd_sf"/>
</dbReference>
<evidence type="ECO:0000259" key="6">
    <source>
        <dbReference type="Pfam" id="PF08281"/>
    </source>
</evidence>
<dbReference type="SUPFAM" id="SSF88946">
    <property type="entry name" value="Sigma2 domain of RNA polymerase sigma factors"/>
    <property type="match status" value="1"/>
</dbReference>
<protein>
    <submittedName>
        <fullName evidence="7">RNA polymerase sigma factor (Sigma-70 family)</fullName>
    </submittedName>
</protein>
<gene>
    <name evidence="7" type="ORF">EDD80_11297</name>
</gene>
<keyword evidence="8" id="KW-1185">Reference proteome</keyword>
<dbReference type="GO" id="GO:0003677">
    <property type="term" value="F:DNA binding"/>
    <property type="evidence" value="ECO:0007669"/>
    <property type="project" value="InterPro"/>
</dbReference>
<comment type="caution">
    <text evidence="7">The sequence shown here is derived from an EMBL/GenBank/DDBJ whole genome shotgun (WGS) entry which is preliminary data.</text>
</comment>
<dbReference type="GO" id="GO:0006352">
    <property type="term" value="P:DNA-templated transcription initiation"/>
    <property type="evidence" value="ECO:0007669"/>
    <property type="project" value="InterPro"/>
</dbReference>
<feature type="domain" description="RNA polymerase sigma-70 region 2" evidence="5">
    <location>
        <begin position="16"/>
        <end position="81"/>
    </location>
</feature>
<dbReference type="GO" id="GO:0016987">
    <property type="term" value="F:sigma factor activity"/>
    <property type="evidence" value="ECO:0007669"/>
    <property type="project" value="UniProtKB-KW"/>
</dbReference>
<dbReference type="NCBIfam" id="TIGR02937">
    <property type="entry name" value="sigma70-ECF"/>
    <property type="match status" value="1"/>
</dbReference>
<dbReference type="OrthoDB" id="9150024at2"/>
<dbReference type="AlphaFoldDB" id="A0A4R3KNE5"/>
<dbReference type="InterPro" id="IPR014284">
    <property type="entry name" value="RNA_pol_sigma-70_dom"/>
</dbReference>
<proteinExistence type="inferred from homology"/>
<comment type="similarity">
    <text evidence="1">Belongs to the sigma-70 factor family. ECF subfamily.</text>
</comment>
<dbReference type="CDD" id="cd06171">
    <property type="entry name" value="Sigma70_r4"/>
    <property type="match status" value="1"/>
</dbReference>
<evidence type="ECO:0000256" key="2">
    <source>
        <dbReference type="ARBA" id="ARBA00023015"/>
    </source>
</evidence>
<dbReference type="InterPro" id="IPR013325">
    <property type="entry name" value="RNA_pol_sigma_r2"/>
</dbReference>
<evidence type="ECO:0000313" key="8">
    <source>
        <dbReference type="Proteomes" id="UP000295807"/>
    </source>
</evidence>
<dbReference type="Gene3D" id="1.10.1740.10">
    <property type="match status" value="1"/>
</dbReference>
<dbReference type="Pfam" id="PF08281">
    <property type="entry name" value="Sigma70_r4_2"/>
    <property type="match status" value="1"/>
</dbReference>
<keyword evidence="3" id="KW-0731">Sigma factor</keyword>
<evidence type="ECO:0000259" key="5">
    <source>
        <dbReference type="Pfam" id="PF04542"/>
    </source>
</evidence>
<dbReference type="RefSeq" id="WP_132130234.1">
    <property type="nucleotide sequence ID" value="NZ_CP042432.1"/>
</dbReference>
<dbReference type="Proteomes" id="UP000295807">
    <property type="component" value="Unassembled WGS sequence"/>
</dbReference>
<dbReference type="EMBL" id="SMAD01000012">
    <property type="protein sequence ID" value="TCS85522.1"/>
    <property type="molecule type" value="Genomic_DNA"/>
</dbReference>
<dbReference type="Gene3D" id="1.10.10.10">
    <property type="entry name" value="Winged helix-like DNA-binding domain superfamily/Winged helix DNA-binding domain"/>
    <property type="match status" value="1"/>
</dbReference>
<accession>A0A4R3KNE5</accession>
<evidence type="ECO:0000313" key="7">
    <source>
        <dbReference type="EMBL" id="TCS85522.1"/>
    </source>
</evidence>
<evidence type="ECO:0000256" key="1">
    <source>
        <dbReference type="ARBA" id="ARBA00010641"/>
    </source>
</evidence>
<dbReference type="SUPFAM" id="SSF88659">
    <property type="entry name" value="Sigma3 and sigma4 domains of RNA polymerase sigma factors"/>
    <property type="match status" value="1"/>
</dbReference>
<dbReference type="InterPro" id="IPR013324">
    <property type="entry name" value="RNA_pol_sigma_r3/r4-like"/>
</dbReference>
<keyword evidence="4" id="KW-0804">Transcription</keyword>
<keyword evidence="2" id="KW-0805">Transcription regulation</keyword>
<dbReference type="InterPro" id="IPR039425">
    <property type="entry name" value="RNA_pol_sigma-70-like"/>
</dbReference>
<dbReference type="InterPro" id="IPR007627">
    <property type="entry name" value="RNA_pol_sigma70_r2"/>
</dbReference>
<dbReference type="PANTHER" id="PTHR43133">
    <property type="entry name" value="RNA POLYMERASE ECF-TYPE SIGMA FACTO"/>
    <property type="match status" value="1"/>
</dbReference>
<reference evidence="7 8" key="1">
    <citation type="submission" date="2019-03" db="EMBL/GenBank/DDBJ databases">
        <title>Genomic Encyclopedia of Type Strains, Phase IV (KMG-IV): sequencing the most valuable type-strain genomes for metagenomic binning, comparative biology and taxonomic classification.</title>
        <authorList>
            <person name="Goeker M."/>
        </authorList>
    </citation>
    <scope>NUCLEOTIDE SEQUENCE [LARGE SCALE GENOMIC DNA]</scope>
    <source>
        <strain evidence="7 8">DSM 21100</strain>
    </source>
</reference>
<feature type="domain" description="RNA polymerase sigma factor 70 region 4 type 2" evidence="6">
    <location>
        <begin position="117"/>
        <end position="156"/>
    </location>
</feature>
<dbReference type="Pfam" id="PF04542">
    <property type="entry name" value="Sigma70_r2"/>
    <property type="match status" value="1"/>
</dbReference>
<evidence type="ECO:0000256" key="3">
    <source>
        <dbReference type="ARBA" id="ARBA00023082"/>
    </source>
</evidence>
<dbReference type="InterPro" id="IPR013249">
    <property type="entry name" value="RNA_pol_sigma70_r4_t2"/>
</dbReference>
<dbReference type="PANTHER" id="PTHR43133:SF46">
    <property type="entry name" value="RNA POLYMERASE SIGMA-70 FACTOR ECF SUBFAMILY"/>
    <property type="match status" value="1"/>
</dbReference>
<organism evidence="7 8">
    <name type="scientific">Anseongella ginsenosidimutans</name>
    <dbReference type="NCBI Taxonomy" id="496056"/>
    <lineage>
        <taxon>Bacteria</taxon>
        <taxon>Pseudomonadati</taxon>
        <taxon>Bacteroidota</taxon>
        <taxon>Sphingobacteriia</taxon>
        <taxon>Sphingobacteriales</taxon>
        <taxon>Sphingobacteriaceae</taxon>
        <taxon>Anseongella</taxon>
    </lineage>
</organism>
<name>A0A4R3KNE5_9SPHI</name>
<evidence type="ECO:0000256" key="4">
    <source>
        <dbReference type="ARBA" id="ARBA00023163"/>
    </source>
</evidence>